<dbReference type="STRING" id="1802214.A2908_01785"/>
<keyword evidence="5 7" id="KW-1133">Transmembrane helix</keyword>
<dbReference type="PANTHER" id="PTHR30487">
    <property type="entry name" value="TYPE 4 PREPILIN-LIKE PROTEINS LEADER PEPTIDE-PROCESSING ENZYME"/>
    <property type="match status" value="1"/>
</dbReference>
<dbReference type="Pfam" id="PF01478">
    <property type="entry name" value="Peptidase_A24"/>
    <property type="match status" value="1"/>
</dbReference>
<evidence type="ECO:0000313" key="11">
    <source>
        <dbReference type="Proteomes" id="UP000176774"/>
    </source>
</evidence>
<dbReference type="EMBL" id="MHPA01000016">
    <property type="protein sequence ID" value="OGZ73038.1"/>
    <property type="molecule type" value="Genomic_DNA"/>
</dbReference>
<dbReference type="InterPro" id="IPR000045">
    <property type="entry name" value="Prepilin_IV_endopep_pep"/>
</dbReference>
<dbReference type="Proteomes" id="UP000176774">
    <property type="component" value="Unassembled WGS sequence"/>
</dbReference>
<feature type="domain" description="Prepilin peptidase A24 N-terminal" evidence="9">
    <location>
        <begin position="14"/>
        <end position="94"/>
    </location>
</feature>
<feature type="domain" description="Prepilin type IV endopeptidase peptidase" evidence="8">
    <location>
        <begin position="120"/>
        <end position="230"/>
    </location>
</feature>
<comment type="subcellular location">
    <subcellularLocation>
        <location evidence="1">Cell membrane</location>
        <topology evidence="1">Multi-pass membrane protein</topology>
    </subcellularLocation>
</comment>
<dbReference type="InterPro" id="IPR050882">
    <property type="entry name" value="Prepilin_peptidase/N-MTase"/>
</dbReference>
<feature type="transmembrane region" description="Helical" evidence="7">
    <location>
        <begin position="7"/>
        <end position="30"/>
    </location>
</feature>
<protein>
    <recommendedName>
        <fullName evidence="12">Prepilin peptidase</fullName>
    </recommendedName>
</protein>
<evidence type="ECO:0008006" key="12">
    <source>
        <dbReference type="Google" id="ProtNLM"/>
    </source>
</evidence>
<dbReference type="Gene3D" id="1.20.120.1220">
    <property type="match status" value="1"/>
</dbReference>
<keyword evidence="4 7" id="KW-0812">Transmembrane</keyword>
<dbReference type="GO" id="GO:0006465">
    <property type="term" value="P:signal peptide processing"/>
    <property type="evidence" value="ECO:0007669"/>
    <property type="project" value="TreeGrafter"/>
</dbReference>
<feature type="transmembrane region" description="Helical" evidence="7">
    <location>
        <begin position="171"/>
        <end position="189"/>
    </location>
</feature>
<evidence type="ECO:0000256" key="3">
    <source>
        <dbReference type="ARBA" id="ARBA00022475"/>
    </source>
</evidence>
<evidence type="ECO:0000256" key="7">
    <source>
        <dbReference type="SAM" id="Phobius"/>
    </source>
</evidence>
<evidence type="ECO:0000259" key="8">
    <source>
        <dbReference type="Pfam" id="PF01478"/>
    </source>
</evidence>
<dbReference type="PANTHER" id="PTHR30487:SF0">
    <property type="entry name" value="PREPILIN LEADER PEPTIDASE_N-METHYLTRANSFERASE-RELATED"/>
    <property type="match status" value="1"/>
</dbReference>
<dbReference type="GO" id="GO:0004190">
    <property type="term" value="F:aspartic-type endopeptidase activity"/>
    <property type="evidence" value="ECO:0007669"/>
    <property type="project" value="InterPro"/>
</dbReference>
<dbReference type="AlphaFoldDB" id="A0A1G2IFW0"/>
<name>A0A1G2IFW0_9BACT</name>
<evidence type="ECO:0000256" key="2">
    <source>
        <dbReference type="ARBA" id="ARBA00005801"/>
    </source>
</evidence>
<feature type="transmembrane region" description="Helical" evidence="7">
    <location>
        <begin position="201"/>
        <end position="234"/>
    </location>
</feature>
<dbReference type="InterPro" id="IPR010627">
    <property type="entry name" value="Prepilin_pept_A24_N"/>
</dbReference>
<evidence type="ECO:0000256" key="1">
    <source>
        <dbReference type="ARBA" id="ARBA00004651"/>
    </source>
</evidence>
<sequence>MIEVNTTFSFLVFLIGLCIGSFLNVVILRLEKDEGFVKGRSYCPRCRHQLMWLDLIPVVSYLFLQGSCRYCHKKISWQYPAVEVATGLIFLLIFNFQFSIINQFEIFQFLNVIDLLFLWYIASVLIVIFVYDLKFYLIPDKVLFPAIAITFIFRLLYSVFIGNWVLGIGNFLLAALIASGFFLSIYLISKGRWMGFGDVKLAILLGLVLGFPNILAGLFLSFFFGAIIGLGLMFFGKKGLKSELPFAPFLILGTFLAMFFGDQIIFWYTHFLVF</sequence>
<evidence type="ECO:0000256" key="4">
    <source>
        <dbReference type="ARBA" id="ARBA00022692"/>
    </source>
</evidence>
<keyword evidence="3" id="KW-1003">Cell membrane</keyword>
<dbReference type="GO" id="GO:0005886">
    <property type="term" value="C:plasma membrane"/>
    <property type="evidence" value="ECO:0007669"/>
    <property type="project" value="UniProtKB-SubCell"/>
</dbReference>
<feature type="transmembrane region" description="Helical" evidence="7">
    <location>
        <begin position="246"/>
        <end position="268"/>
    </location>
</feature>
<keyword evidence="6 7" id="KW-0472">Membrane</keyword>
<evidence type="ECO:0000256" key="5">
    <source>
        <dbReference type="ARBA" id="ARBA00022989"/>
    </source>
</evidence>
<evidence type="ECO:0000256" key="6">
    <source>
        <dbReference type="ARBA" id="ARBA00023136"/>
    </source>
</evidence>
<accession>A0A1G2IFW0</accession>
<comment type="similarity">
    <text evidence="2">Belongs to the peptidase A24 family.</text>
</comment>
<organism evidence="10 11">
    <name type="scientific">Candidatus Staskawiczbacteria bacterium RIFCSPLOWO2_01_FULL_38_12b</name>
    <dbReference type="NCBI Taxonomy" id="1802214"/>
    <lineage>
        <taxon>Bacteria</taxon>
        <taxon>Candidatus Staskawicziibacteriota</taxon>
    </lineage>
</organism>
<feature type="transmembrane region" description="Helical" evidence="7">
    <location>
        <begin position="142"/>
        <end position="165"/>
    </location>
</feature>
<evidence type="ECO:0000259" key="9">
    <source>
        <dbReference type="Pfam" id="PF06750"/>
    </source>
</evidence>
<evidence type="ECO:0000313" key="10">
    <source>
        <dbReference type="EMBL" id="OGZ73038.1"/>
    </source>
</evidence>
<gene>
    <name evidence="10" type="ORF">A2908_01785</name>
</gene>
<dbReference type="Pfam" id="PF06750">
    <property type="entry name" value="A24_N_bact"/>
    <property type="match status" value="1"/>
</dbReference>
<feature type="transmembrane region" description="Helical" evidence="7">
    <location>
        <begin position="80"/>
        <end position="100"/>
    </location>
</feature>
<feature type="transmembrane region" description="Helical" evidence="7">
    <location>
        <begin position="106"/>
        <end position="130"/>
    </location>
</feature>
<proteinExistence type="inferred from homology"/>
<reference evidence="10 11" key="1">
    <citation type="journal article" date="2016" name="Nat. Commun.">
        <title>Thousands of microbial genomes shed light on interconnected biogeochemical processes in an aquifer system.</title>
        <authorList>
            <person name="Anantharaman K."/>
            <person name="Brown C.T."/>
            <person name="Hug L.A."/>
            <person name="Sharon I."/>
            <person name="Castelle C.J."/>
            <person name="Probst A.J."/>
            <person name="Thomas B.C."/>
            <person name="Singh A."/>
            <person name="Wilkins M.J."/>
            <person name="Karaoz U."/>
            <person name="Brodie E.L."/>
            <person name="Williams K.H."/>
            <person name="Hubbard S.S."/>
            <person name="Banfield J.F."/>
        </authorList>
    </citation>
    <scope>NUCLEOTIDE SEQUENCE [LARGE SCALE GENOMIC DNA]</scope>
</reference>
<comment type="caution">
    <text evidence="10">The sequence shown here is derived from an EMBL/GenBank/DDBJ whole genome shotgun (WGS) entry which is preliminary data.</text>
</comment>